<reference evidence="2 3" key="1">
    <citation type="journal article" date="2019" name="Nat. Ecol. Evol.">
        <title>Megaphylogeny resolves global patterns of mushroom evolution.</title>
        <authorList>
            <person name="Varga T."/>
            <person name="Krizsan K."/>
            <person name="Foldi C."/>
            <person name="Dima B."/>
            <person name="Sanchez-Garcia M."/>
            <person name="Sanchez-Ramirez S."/>
            <person name="Szollosi G.J."/>
            <person name="Szarkandi J.G."/>
            <person name="Papp V."/>
            <person name="Albert L."/>
            <person name="Andreopoulos W."/>
            <person name="Angelini C."/>
            <person name="Antonin V."/>
            <person name="Barry K.W."/>
            <person name="Bougher N.L."/>
            <person name="Buchanan P."/>
            <person name="Buyck B."/>
            <person name="Bense V."/>
            <person name="Catcheside P."/>
            <person name="Chovatia M."/>
            <person name="Cooper J."/>
            <person name="Damon W."/>
            <person name="Desjardin D."/>
            <person name="Finy P."/>
            <person name="Geml J."/>
            <person name="Haridas S."/>
            <person name="Hughes K."/>
            <person name="Justo A."/>
            <person name="Karasinski D."/>
            <person name="Kautmanova I."/>
            <person name="Kiss B."/>
            <person name="Kocsube S."/>
            <person name="Kotiranta H."/>
            <person name="LaButti K.M."/>
            <person name="Lechner B.E."/>
            <person name="Liimatainen K."/>
            <person name="Lipzen A."/>
            <person name="Lukacs Z."/>
            <person name="Mihaltcheva S."/>
            <person name="Morgado L.N."/>
            <person name="Niskanen T."/>
            <person name="Noordeloos M.E."/>
            <person name="Ohm R.A."/>
            <person name="Ortiz-Santana B."/>
            <person name="Ovrebo C."/>
            <person name="Racz N."/>
            <person name="Riley R."/>
            <person name="Savchenko A."/>
            <person name="Shiryaev A."/>
            <person name="Soop K."/>
            <person name="Spirin V."/>
            <person name="Szebenyi C."/>
            <person name="Tomsovsky M."/>
            <person name="Tulloss R.E."/>
            <person name="Uehling J."/>
            <person name="Grigoriev I.V."/>
            <person name="Vagvolgyi C."/>
            <person name="Papp T."/>
            <person name="Martin F.M."/>
            <person name="Miettinen O."/>
            <person name="Hibbett D.S."/>
            <person name="Nagy L.G."/>
        </authorList>
    </citation>
    <scope>NUCLEOTIDE SEQUENCE [LARGE SCALE GENOMIC DNA]</scope>
    <source>
        <strain evidence="2 3">CBS 166.37</strain>
    </source>
</reference>
<feature type="region of interest" description="Disordered" evidence="1">
    <location>
        <begin position="176"/>
        <end position="210"/>
    </location>
</feature>
<dbReference type="Proteomes" id="UP000308652">
    <property type="component" value="Unassembled WGS sequence"/>
</dbReference>
<name>A0A5C3LUK7_9AGAR</name>
<keyword evidence="3" id="KW-1185">Reference proteome</keyword>
<dbReference type="STRING" id="68775.A0A5C3LUK7"/>
<protein>
    <recommendedName>
        <fullName evidence="4">HNH nuclease domain-containing protein</fullName>
    </recommendedName>
</protein>
<accession>A0A5C3LUK7</accession>
<proteinExistence type="predicted"/>
<evidence type="ECO:0000256" key="1">
    <source>
        <dbReference type="SAM" id="MobiDB-lite"/>
    </source>
</evidence>
<dbReference type="OrthoDB" id="2104739at2759"/>
<gene>
    <name evidence="2" type="ORF">BDQ12DRAFT_725293</name>
</gene>
<evidence type="ECO:0008006" key="4">
    <source>
        <dbReference type="Google" id="ProtNLM"/>
    </source>
</evidence>
<dbReference type="AlphaFoldDB" id="A0A5C3LUK7"/>
<sequence>MSECHALRFPSEVPLPENTQTVELPKQAYDACKKFEAFAEQVDTPAPSIGAPLSTRARFMGYLILETPLESSRETIAKEILDCSTNEDIAEIAQQYIDRFACCFRNNRTHLFPTSNDPSSRPPVSSGINHLRWLQEDRPEEVRVKTKARALHRDRHCCLITGAQDISIFDEHSPLSQGHGGSLNPRKTSTHPTHILSRPKKKGHTVQPADDSGPEVNTLFWSFVRIIPQLHFYMFDAWIWVMLRFGGIDVVNELNEENIHKLDNVLTLDRNVHASYSSLQTWLEAMVKLFLYESDFPVINLQQSTPDKYTVKTLHPYQQHDIKDNPITFTSSDPNNFPVPSPTYLGLHAAIARVFHLSGAEAYISRVTRNLHRIGTLASDGSSADVLRYVLSQVSLF</sequence>
<evidence type="ECO:0000313" key="2">
    <source>
        <dbReference type="EMBL" id="TFK36257.1"/>
    </source>
</evidence>
<evidence type="ECO:0000313" key="3">
    <source>
        <dbReference type="Proteomes" id="UP000308652"/>
    </source>
</evidence>
<dbReference type="EMBL" id="ML213615">
    <property type="protein sequence ID" value="TFK36257.1"/>
    <property type="molecule type" value="Genomic_DNA"/>
</dbReference>
<organism evidence="2 3">
    <name type="scientific">Crucibulum laeve</name>
    <dbReference type="NCBI Taxonomy" id="68775"/>
    <lineage>
        <taxon>Eukaryota</taxon>
        <taxon>Fungi</taxon>
        <taxon>Dikarya</taxon>
        <taxon>Basidiomycota</taxon>
        <taxon>Agaricomycotina</taxon>
        <taxon>Agaricomycetes</taxon>
        <taxon>Agaricomycetidae</taxon>
        <taxon>Agaricales</taxon>
        <taxon>Agaricineae</taxon>
        <taxon>Nidulariaceae</taxon>
        <taxon>Crucibulum</taxon>
    </lineage>
</organism>